<dbReference type="AlphaFoldDB" id="A0A7X9X9K8"/>
<feature type="domain" description="Response regulatory" evidence="2">
    <location>
        <begin position="2"/>
        <end position="113"/>
    </location>
</feature>
<dbReference type="Gene3D" id="3.40.50.2300">
    <property type="match status" value="1"/>
</dbReference>
<name>A0A7X9X9K8_9BACT</name>
<accession>A0A7X9X9K8</accession>
<keyword evidence="5" id="KW-1185">Reference proteome</keyword>
<protein>
    <submittedName>
        <fullName evidence="4">Response regulator transcription factor</fullName>
    </submittedName>
</protein>
<feature type="modified residue" description="4-aspartylphosphate" evidence="1">
    <location>
        <position position="53"/>
    </location>
</feature>
<dbReference type="Proteomes" id="UP000576082">
    <property type="component" value="Unassembled WGS sequence"/>
</dbReference>
<dbReference type="GO" id="GO:0003677">
    <property type="term" value="F:DNA binding"/>
    <property type="evidence" value="ECO:0007669"/>
    <property type="project" value="InterPro"/>
</dbReference>
<evidence type="ECO:0000256" key="1">
    <source>
        <dbReference type="PROSITE-ProRule" id="PRU00169"/>
    </source>
</evidence>
<dbReference type="Pfam" id="PF00072">
    <property type="entry name" value="Response_reg"/>
    <property type="match status" value="1"/>
</dbReference>
<dbReference type="RefSeq" id="WP_169657213.1">
    <property type="nucleotide sequence ID" value="NZ_JABANE010000031.1"/>
</dbReference>
<proteinExistence type="predicted"/>
<dbReference type="SMART" id="SM00448">
    <property type="entry name" value="REC"/>
    <property type="match status" value="1"/>
</dbReference>
<dbReference type="PROSITE" id="PS50110">
    <property type="entry name" value="RESPONSE_REGULATORY"/>
    <property type="match status" value="1"/>
</dbReference>
<dbReference type="EMBL" id="JABANE010000031">
    <property type="protein sequence ID" value="NME68922.1"/>
    <property type="molecule type" value="Genomic_DNA"/>
</dbReference>
<dbReference type="PANTHER" id="PTHR37299">
    <property type="entry name" value="TRANSCRIPTIONAL REGULATOR-RELATED"/>
    <property type="match status" value="1"/>
</dbReference>
<dbReference type="InterPro" id="IPR007492">
    <property type="entry name" value="LytTR_DNA-bd_dom"/>
</dbReference>
<comment type="caution">
    <text evidence="4">The sequence shown here is derived from an EMBL/GenBank/DDBJ whole genome shotgun (WGS) entry which is preliminary data.</text>
</comment>
<dbReference type="InterPro" id="IPR001789">
    <property type="entry name" value="Sig_transdc_resp-reg_receiver"/>
</dbReference>
<evidence type="ECO:0000313" key="5">
    <source>
        <dbReference type="Proteomes" id="UP000576082"/>
    </source>
</evidence>
<dbReference type="SMART" id="SM00850">
    <property type="entry name" value="LytTR"/>
    <property type="match status" value="1"/>
</dbReference>
<reference evidence="4 5" key="1">
    <citation type="submission" date="2020-04" db="EMBL/GenBank/DDBJ databases">
        <title>Flammeovirga sp. SR4, a novel species isolated from seawater.</title>
        <authorList>
            <person name="Wang X."/>
        </authorList>
    </citation>
    <scope>NUCLEOTIDE SEQUENCE [LARGE SCALE GENOMIC DNA]</scope>
    <source>
        <strain evidence="4 5">ATCC 23126</strain>
    </source>
</reference>
<dbReference type="Pfam" id="PF04397">
    <property type="entry name" value="LytTR"/>
    <property type="match status" value="1"/>
</dbReference>
<sequence>MKTLIVEDSHLARLELKHLLKKHKEIEVLAEADTGEEAIKLIDELNPDLIFLDIHLPDMDGFKVLNTINHIPHVIFTTAYDQYAIKSFDYNTIDYLLKPITQERLSTAIQKIRIEEEDIQELSLENSIFIKDSDQCYVTKLSDVSLFETEGNYTKVYFNDQSPLLHKSLNQIESRLNKTFFFRVNRQQLVNVNHIKDIDTWFKGKLQLTLSCGSEVEVSERQSVAFKRLLSI</sequence>
<evidence type="ECO:0000313" key="4">
    <source>
        <dbReference type="EMBL" id="NME68922.1"/>
    </source>
</evidence>
<dbReference type="GO" id="GO:0000156">
    <property type="term" value="F:phosphorelay response regulator activity"/>
    <property type="evidence" value="ECO:0007669"/>
    <property type="project" value="InterPro"/>
</dbReference>
<dbReference type="InterPro" id="IPR046947">
    <property type="entry name" value="LytR-like"/>
</dbReference>
<dbReference type="PANTHER" id="PTHR37299:SF1">
    <property type="entry name" value="STAGE 0 SPORULATION PROTEIN A HOMOLOG"/>
    <property type="match status" value="1"/>
</dbReference>
<evidence type="ECO:0000259" key="2">
    <source>
        <dbReference type="PROSITE" id="PS50110"/>
    </source>
</evidence>
<feature type="domain" description="HTH LytTR-type" evidence="3">
    <location>
        <begin position="128"/>
        <end position="232"/>
    </location>
</feature>
<keyword evidence="1" id="KW-0597">Phosphoprotein</keyword>
<dbReference type="SUPFAM" id="SSF52172">
    <property type="entry name" value="CheY-like"/>
    <property type="match status" value="1"/>
</dbReference>
<dbReference type="InterPro" id="IPR011006">
    <property type="entry name" value="CheY-like_superfamily"/>
</dbReference>
<organism evidence="4 5">
    <name type="scientific">Flammeovirga aprica JL-4</name>
    <dbReference type="NCBI Taxonomy" id="694437"/>
    <lineage>
        <taxon>Bacteria</taxon>
        <taxon>Pseudomonadati</taxon>
        <taxon>Bacteroidota</taxon>
        <taxon>Cytophagia</taxon>
        <taxon>Cytophagales</taxon>
        <taxon>Flammeovirgaceae</taxon>
        <taxon>Flammeovirga</taxon>
    </lineage>
</organism>
<gene>
    <name evidence="4" type="ORF">HHU12_13195</name>
</gene>
<evidence type="ECO:0000259" key="3">
    <source>
        <dbReference type="PROSITE" id="PS50930"/>
    </source>
</evidence>
<dbReference type="PROSITE" id="PS50930">
    <property type="entry name" value="HTH_LYTTR"/>
    <property type="match status" value="1"/>
</dbReference>
<dbReference type="Gene3D" id="2.40.50.1020">
    <property type="entry name" value="LytTr DNA-binding domain"/>
    <property type="match status" value="1"/>
</dbReference>